<protein>
    <submittedName>
        <fullName evidence="1">Nucleotide pyrophosphatase</fullName>
    </submittedName>
</protein>
<dbReference type="PANTHER" id="PTHR10151">
    <property type="entry name" value="ECTONUCLEOTIDE PYROPHOSPHATASE/PHOSPHODIESTERASE"/>
    <property type="match status" value="1"/>
</dbReference>
<dbReference type="Gene3D" id="3.40.720.10">
    <property type="entry name" value="Alkaline Phosphatase, subunit A"/>
    <property type="match status" value="2"/>
</dbReference>
<reference evidence="2" key="1">
    <citation type="submission" date="2018-01" db="EMBL/GenBank/DDBJ databases">
        <authorList>
            <person name="Kerou L M."/>
        </authorList>
    </citation>
    <scope>NUCLEOTIDE SEQUENCE [LARGE SCALE GENOMIC DNA]</scope>
    <source>
        <strain evidence="2">SCU2</strain>
    </source>
</reference>
<sequence length="469" mass="54190">MKLLVIGLDSMPADLLFSMKDELPNIGKMINNGIAGVLESCHPPITIPAWMVMMTSKSPGSLGIYGFRHRKGYSYNEGWIANSSSIKAKKVWDYLAEKGLRSCLVGVPPSYPPYPVNGNLVSCFITPSEKVDYTYPKELKQEVEKIVEGRYMFDVVFRTEDRDTILKDLYEMTEKRFKVIKYLLKKERWDYFMFVEIGVDRLHHAFWKFHDKNHPKYVPNNKYENVVREYYRFIDGKIGELIDAVDDDTCIMLVSDHGTTSMKGAFCINEWLIEKGYLVLRNYPDKVTDLDKCDVDWSKTRVWGWGGYYARIFLNVKGREAQGVIPKEEYEEFRDELAREIMSIRGPDNEQWDTKVYKPELLYRECNGDKPDLMVYFDNLYWRSAGTIGHKSLYLSENDTGPDDSVHWYDGVFILYNKSKGNGGVMLNRLSIYDVAPTVLEIMGLEPADGMEGKVIDEAVNYVNGVKVR</sequence>
<organism evidence="1 2">
    <name type="scientific">Candidatus Nitrosocaldus cavascurensis</name>
    <dbReference type="NCBI Taxonomy" id="2058097"/>
    <lineage>
        <taxon>Archaea</taxon>
        <taxon>Nitrososphaerota</taxon>
        <taxon>Nitrososphaeria</taxon>
        <taxon>Candidatus Nitrosocaldales</taxon>
        <taxon>Candidatus Nitrosocaldaceae</taxon>
        <taxon>Candidatus Nitrosocaldus</taxon>
    </lineage>
</organism>
<evidence type="ECO:0000313" key="1">
    <source>
        <dbReference type="EMBL" id="SPC33788.1"/>
    </source>
</evidence>
<proteinExistence type="predicted"/>
<dbReference type="AlphaFoldDB" id="A0A2K5AQ51"/>
<dbReference type="InterPro" id="IPR002591">
    <property type="entry name" value="Phosphodiest/P_Trfase"/>
</dbReference>
<evidence type="ECO:0000313" key="2">
    <source>
        <dbReference type="Proteomes" id="UP000236248"/>
    </source>
</evidence>
<keyword evidence="2" id="KW-1185">Reference proteome</keyword>
<dbReference type="InterPro" id="IPR017850">
    <property type="entry name" value="Alkaline_phosphatase_core_sf"/>
</dbReference>
<dbReference type="GO" id="GO:0016787">
    <property type="term" value="F:hydrolase activity"/>
    <property type="evidence" value="ECO:0007669"/>
    <property type="project" value="UniProtKB-ARBA"/>
</dbReference>
<dbReference type="PANTHER" id="PTHR10151:SF120">
    <property type="entry name" value="BIS(5'-ADENOSYL)-TRIPHOSPHATASE"/>
    <property type="match status" value="1"/>
</dbReference>
<dbReference type="KEGG" id="ncv:NCAV_0595"/>
<dbReference type="SUPFAM" id="SSF53649">
    <property type="entry name" value="Alkaline phosphatase-like"/>
    <property type="match status" value="1"/>
</dbReference>
<accession>A0A2K5AQ51</accession>
<dbReference type="GeneID" id="41594681"/>
<dbReference type="RefSeq" id="WP_103287414.1">
    <property type="nucleotide sequence ID" value="NZ_LT981265.1"/>
</dbReference>
<dbReference type="Proteomes" id="UP000236248">
    <property type="component" value="Chromosome NCAV"/>
</dbReference>
<gene>
    <name evidence="1" type="ORF">NCAV_0595</name>
</gene>
<name>A0A2K5AQ51_9ARCH</name>
<dbReference type="Pfam" id="PF01663">
    <property type="entry name" value="Phosphodiest"/>
    <property type="match status" value="1"/>
</dbReference>
<dbReference type="EMBL" id="LT981265">
    <property type="protein sequence ID" value="SPC33788.1"/>
    <property type="molecule type" value="Genomic_DNA"/>
</dbReference>